<feature type="region of interest" description="Disordered" evidence="1">
    <location>
        <begin position="180"/>
        <end position="273"/>
    </location>
</feature>
<proteinExistence type="predicted"/>
<reference evidence="2 3" key="1">
    <citation type="journal article" date="2024" name="J Genomics">
        <title>Draft genome sequencing and assembly of Favolaschia claudopus CIRM-BRFM 2984 isolated from oak limbs.</title>
        <authorList>
            <person name="Navarro D."/>
            <person name="Drula E."/>
            <person name="Chaduli D."/>
            <person name="Cazenave R."/>
            <person name="Ahrendt S."/>
            <person name="Wang J."/>
            <person name="Lipzen A."/>
            <person name="Daum C."/>
            <person name="Barry K."/>
            <person name="Grigoriev I.V."/>
            <person name="Favel A."/>
            <person name="Rosso M.N."/>
            <person name="Martin F."/>
        </authorList>
    </citation>
    <scope>NUCLEOTIDE SEQUENCE [LARGE SCALE GENOMIC DNA]</scope>
    <source>
        <strain evidence="2 3">CIRM-BRFM 2984</strain>
    </source>
</reference>
<comment type="caution">
    <text evidence="2">The sequence shown here is derived from an EMBL/GenBank/DDBJ whole genome shotgun (WGS) entry which is preliminary data.</text>
</comment>
<feature type="compositionally biased region" description="Polar residues" evidence="1">
    <location>
        <begin position="625"/>
        <end position="649"/>
    </location>
</feature>
<organism evidence="2 3">
    <name type="scientific">Favolaschia claudopus</name>
    <dbReference type="NCBI Taxonomy" id="2862362"/>
    <lineage>
        <taxon>Eukaryota</taxon>
        <taxon>Fungi</taxon>
        <taxon>Dikarya</taxon>
        <taxon>Basidiomycota</taxon>
        <taxon>Agaricomycotina</taxon>
        <taxon>Agaricomycetes</taxon>
        <taxon>Agaricomycetidae</taxon>
        <taxon>Agaricales</taxon>
        <taxon>Marasmiineae</taxon>
        <taxon>Mycenaceae</taxon>
        <taxon>Favolaschia</taxon>
    </lineage>
</organism>
<feature type="compositionally biased region" description="Polar residues" evidence="1">
    <location>
        <begin position="405"/>
        <end position="414"/>
    </location>
</feature>
<gene>
    <name evidence="2" type="ORF">R3P38DRAFT_3587731</name>
</gene>
<evidence type="ECO:0000313" key="3">
    <source>
        <dbReference type="Proteomes" id="UP001362999"/>
    </source>
</evidence>
<evidence type="ECO:0000256" key="1">
    <source>
        <dbReference type="SAM" id="MobiDB-lite"/>
    </source>
</evidence>
<feature type="compositionally biased region" description="Polar residues" evidence="1">
    <location>
        <begin position="346"/>
        <end position="357"/>
    </location>
</feature>
<dbReference type="EMBL" id="JAWWNJ010000064">
    <property type="protein sequence ID" value="KAK7012702.1"/>
    <property type="molecule type" value="Genomic_DNA"/>
</dbReference>
<feature type="region of interest" description="Disordered" evidence="1">
    <location>
        <begin position="338"/>
        <end position="427"/>
    </location>
</feature>
<protein>
    <submittedName>
        <fullName evidence="2">Uncharacterized protein</fullName>
    </submittedName>
</protein>
<name>A0AAW0AIU9_9AGAR</name>
<sequence>MLHPASTTPSPPRRQTPSDVFRPRLPLDPFGPAETSGTHAVTDDIDPDAPWLAHDLPVLANSFSKYPAVILVLGAPTPHVLSPLLRSPTFAHSLILLVTHSPPPLSALINAIGRPAYSTGAHPALRILRLRAPLVPGAPTFALSLVSILDAAAAVARSWRASAVVDAPILQLAQNPADDDPAFSVPQPLTSDLLPTPVLTPNQSSSSNGSGLGPARRRSRLGPPEPRPPSVSLSAKRASSSSLALSSKSNTRSRRGSVSSAFSTGSTKKLREVHDNSRPFDALVSFLPAAQQEKAVLKQVVLVSTLAGGFLSGPAYFGSRSSTYSTYNFNNSSNDGYDPYSRPGSGASTPHSYSEQSGAHFDWSSAPGSPTAQTHGFSSRPGTPGSINSNSAGKRRFSIFGGGNATSKSRSQPASLRGVDNGDGNDNTIRRRLRVRAHIVHVLPASYRSPRLVGALSAFLGSIGAGGEGGKAKAYVMGERAFGEVESLLVGALEGEAGKGKANGRGALVAGVVRGKEDEQDGFGFGFDKDKEGEGDEEVREGWQGGLPTPPESRSGSGEGDEGEGELGAQAQVQASSSSSSSQTQTPRPPSTQLQHRRTTSSTSSGHGHAKTNVPGQGHARMPSKSMSASGNGHGPLQTQTSSPPAQHQTHARMLSTSAPSPGVVAPPQQQQRVPAKLRRNSQSYGGHLQQQQEKVQRRASVTPSSGSQRRRVDSAPVGGEVGDAHAQTYVNGNASEKENGNGNGNGKEREKEKDKGKTWGRRSKMFFGGKGAGHAPGEEESQVYAAKKGKEVGRSSPDLRELPGGGGVVPIVPSEGVGREKKKRWWAFWG</sequence>
<feature type="compositionally biased region" description="Low complexity" evidence="1">
    <location>
        <begin position="230"/>
        <end position="249"/>
    </location>
</feature>
<feature type="region of interest" description="Disordered" evidence="1">
    <location>
        <begin position="519"/>
        <end position="809"/>
    </location>
</feature>
<feature type="compositionally biased region" description="Low complexity" evidence="1">
    <location>
        <begin position="656"/>
        <end position="675"/>
    </location>
</feature>
<feature type="compositionally biased region" description="Polar residues" evidence="1">
    <location>
        <begin position="681"/>
        <end position="708"/>
    </location>
</feature>
<feature type="region of interest" description="Disordered" evidence="1">
    <location>
        <begin position="1"/>
        <end position="41"/>
    </location>
</feature>
<keyword evidence="3" id="KW-1185">Reference proteome</keyword>
<accession>A0AAW0AIU9</accession>
<dbReference type="AlphaFoldDB" id="A0AAW0AIU9"/>
<feature type="compositionally biased region" description="Basic and acidic residues" evidence="1">
    <location>
        <begin position="789"/>
        <end position="802"/>
    </location>
</feature>
<feature type="compositionally biased region" description="Polar residues" evidence="1">
    <location>
        <begin position="366"/>
        <end position="392"/>
    </location>
</feature>
<dbReference type="Proteomes" id="UP001362999">
    <property type="component" value="Unassembled WGS sequence"/>
</dbReference>
<feature type="compositionally biased region" description="Low complexity" evidence="1">
    <location>
        <begin position="569"/>
        <end position="586"/>
    </location>
</feature>
<feature type="compositionally biased region" description="Polar residues" evidence="1">
    <location>
        <begin position="256"/>
        <end position="267"/>
    </location>
</feature>
<feature type="compositionally biased region" description="Basic and acidic residues" evidence="1">
    <location>
        <begin position="747"/>
        <end position="758"/>
    </location>
</feature>
<evidence type="ECO:0000313" key="2">
    <source>
        <dbReference type="EMBL" id="KAK7012702.1"/>
    </source>
</evidence>